<dbReference type="Pfam" id="PF02423">
    <property type="entry name" value="OCD_Mu_crystall"/>
    <property type="match status" value="1"/>
</dbReference>
<organism evidence="18 19">
    <name type="scientific">Paralvinella palmiformis</name>
    <dbReference type="NCBI Taxonomy" id="53620"/>
    <lineage>
        <taxon>Eukaryota</taxon>
        <taxon>Metazoa</taxon>
        <taxon>Spiralia</taxon>
        <taxon>Lophotrochozoa</taxon>
        <taxon>Annelida</taxon>
        <taxon>Polychaeta</taxon>
        <taxon>Sedentaria</taxon>
        <taxon>Canalipalpata</taxon>
        <taxon>Terebellida</taxon>
        <taxon>Terebelliformia</taxon>
        <taxon>Alvinellidae</taxon>
        <taxon>Paralvinella</taxon>
    </lineage>
</organism>
<evidence type="ECO:0000256" key="6">
    <source>
        <dbReference type="ARBA" id="ARBA00093197"/>
    </source>
</evidence>
<comment type="catalytic activity">
    <reaction evidence="8">
        <text>(3R)-1,4-thiomorpholine-3-carboxylate + NAD(+) = 3,4-dehydrothiomorpholine-3-carboxylate + NADH + 2 H(+)</text>
        <dbReference type="Rhea" id="RHEA:12504"/>
        <dbReference type="ChEBI" id="CHEBI:15378"/>
        <dbReference type="ChEBI" id="CHEBI:57540"/>
        <dbReference type="ChEBI" id="CHEBI:57945"/>
        <dbReference type="ChEBI" id="CHEBI:58517"/>
        <dbReference type="ChEBI" id="CHEBI:176873"/>
        <dbReference type="EC" id="1.5.1.25"/>
    </reaction>
    <physiologicalReaction direction="right-to-left" evidence="8">
        <dbReference type="Rhea" id="RHEA:12506"/>
    </physiologicalReaction>
</comment>
<keyword evidence="19" id="KW-1185">Reference proteome</keyword>
<evidence type="ECO:0000256" key="3">
    <source>
        <dbReference type="ARBA" id="ARBA00015173"/>
    </source>
</evidence>
<evidence type="ECO:0000256" key="5">
    <source>
        <dbReference type="ARBA" id="ARBA00093190"/>
    </source>
</evidence>
<dbReference type="AlphaFoldDB" id="A0AAD9JLW0"/>
<name>A0AAD9JLW0_9ANNE</name>
<evidence type="ECO:0000256" key="1">
    <source>
        <dbReference type="ARBA" id="ARBA00008903"/>
    </source>
</evidence>
<evidence type="ECO:0000256" key="11">
    <source>
        <dbReference type="ARBA" id="ARBA00093250"/>
    </source>
</evidence>
<dbReference type="InterPro" id="IPR003462">
    <property type="entry name" value="ODC_Mu_crystall"/>
</dbReference>
<comment type="catalytic activity">
    <reaction evidence="12">
        <text>(3R)-1,4-thiomorpholine-3-carboxylate + NADP(+) = 3,4-dehydrothiomorpholine-3-carboxylate + NADPH + 2 H(+)</text>
        <dbReference type="Rhea" id="RHEA:12500"/>
        <dbReference type="ChEBI" id="CHEBI:15378"/>
        <dbReference type="ChEBI" id="CHEBI:57783"/>
        <dbReference type="ChEBI" id="CHEBI:58349"/>
        <dbReference type="ChEBI" id="CHEBI:58517"/>
        <dbReference type="ChEBI" id="CHEBI:176873"/>
        <dbReference type="EC" id="1.5.1.25"/>
    </reaction>
    <physiologicalReaction direction="right-to-left" evidence="12">
        <dbReference type="Rhea" id="RHEA:12502"/>
    </physiologicalReaction>
</comment>
<dbReference type="PANTHER" id="PTHR13812:SF19">
    <property type="entry name" value="KETIMINE REDUCTASE MU-CRYSTALLIN"/>
    <property type="match status" value="1"/>
</dbReference>
<comment type="catalytic activity">
    <reaction evidence="9">
        <text>(S)-cystathionine ketimine + NADPH + 2 H(+) = (3R,5S)-2,3,5,6,7-pentahydro-1,4-thiazepine-3,5-dicarboxylate + NADP(+)</text>
        <dbReference type="Rhea" id="RHEA:68036"/>
        <dbReference type="ChEBI" id="CHEBI:15378"/>
        <dbReference type="ChEBI" id="CHEBI:57783"/>
        <dbReference type="ChEBI" id="CHEBI:58349"/>
        <dbReference type="ChEBI" id="CHEBI:176808"/>
        <dbReference type="ChEBI" id="CHEBI:176810"/>
    </reaction>
    <physiologicalReaction direction="left-to-right" evidence="9">
        <dbReference type="Rhea" id="RHEA:68037"/>
    </physiologicalReaction>
</comment>
<comment type="subunit">
    <text evidence="15">Homodimer. Binds the thyroid hormone triiodothyronine (T3); T3 binding inhibits enzymatic activity.</text>
</comment>
<dbReference type="PANTHER" id="PTHR13812">
    <property type="entry name" value="KETIMINE REDUCTASE MU-CRYSTALLIN"/>
    <property type="match status" value="1"/>
</dbReference>
<comment type="catalytic activity">
    <reaction evidence="13">
        <text>L-proline + NAD(+) = 1-pyrroline-2-carboxylate + NADH + H(+)</text>
        <dbReference type="Rhea" id="RHEA:20321"/>
        <dbReference type="ChEBI" id="CHEBI:15378"/>
        <dbReference type="ChEBI" id="CHEBI:39785"/>
        <dbReference type="ChEBI" id="CHEBI:57540"/>
        <dbReference type="ChEBI" id="CHEBI:57945"/>
        <dbReference type="ChEBI" id="CHEBI:60039"/>
        <dbReference type="EC" id="1.5.1.1"/>
    </reaction>
    <physiologicalReaction direction="right-to-left" evidence="13">
        <dbReference type="Rhea" id="RHEA:20323"/>
    </physiologicalReaction>
</comment>
<evidence type="ECO:0000256" key="2">
    <source>
        <dbReference type="ARBA" id="ARBA00012883"/>
    </source>
</evidence>
<sequence>MSSLKYIDSAEVEKLLDWRVLLESIEKALGHFSVGKDGGVVQPVRTVIPVDKHHGYMGVMPAYSSYDNALATKVVTFYPENRDTPTHQAWILLLDPPTGSLKAIVDGEAITAIRTALASAVATKHLSNPASKILAILGSGIQAHSHYKALSLVQNFDEVRVWSRTHAHAQKFAQEIHAKVCSTAEEAVKDADVICTVTFATTPILHASWVKPGAHINAIGACVPEWQELESDLMRGSVVYCDSRDACNKESGDIIVSQCEIYAELGEVIMGQKEALWERTTVFKSVGMAVEDVVSAKMVYNNYIKNHPDQ</sequence>
<evidence type="ECO:0000256" key="17">
    <source>
        <dbReference type="ARBA" id="ARBA00093650"/>
    </source>
</evidence>
<dbReference type="EC" id="1.5.1.25" evidence="2"/>
<comment type="catalytic activity">
    <reaction evidence="7">
        <text>L-proline + NADP(+) = 1-pyrroline-2-carboxylate + NADPH + H(+)</text>
        <dbReference type="Rhea" id="RHEA:20317"/>
        <dbReference type="ChEBI" id="CHEBI:15378"/>
        <dbReference type="ChEBI" id="CHEBI:39785"/>
        <dbReference type="ChEBI" id="CHEBI:57783"/>
        <dbReference type="ChEBI" id="CHEBI:58349"/>
        <dbReference type="ChEBI" id="CHEBI:60039"/>
        <dbReference type="EC" id="1.5.1.1"/>
    </reaction>
    <physiologicalReaction direction="right-to-left" evidence="7">
        <dbReference type="Rhea" id="RHEA:20319"/>
    </physiologicalReaction>
</comment>
<dbReference type="SUPFAM" id="SSF51735">
    <property type="entry name" value="NAD(P)-binding Rossmann-fold domains"/>
    <property type="match status" value="1"/>
</dbReference>
<comment type="similarity">
    <text evidence="1">Belongs to the ornithine cyclodeaminase/mu-crystallin family.</text>
</comment>
<evidence type="ECO:0000256" key="15">
    <source>
        <dbReference type="ARBA" id="ARBA00093567"/>
    </source>
</evidence>
<comment type="catalytic activity">
    <reaction evidence="14">
        <text>L-pipecolate + NADP(+) = Delta(1)-piperideine-2-carboxylate + NADPH + H(+)</text>
        <dbReference type="Rhea" id="RHEA:12524"/>
        <dbReference type="ChEBI" id="CHEBI:15378"/>
        <dbReference type="ChEBI" id="CHEBI:57783"/>
        <dbReference type="ChEBI" id="CHEBI:58349"/>
        <dbReference type="ChEBI" id="CHEBI:61185"/>
        <dbReference type="ChEBI" id="CHEBI:77631"/>
        <dbReference type="EC" id="1.5.1.1"/>
    </reaction>
    <physiologicalReaction direction="right-to-left" evidence="14">
        <dbReference type="Rhea" id="RHEA:12526"/>
    </physiologicalReaction>
</comment>
<evidence type="ECO:0000256" key="7">
    <source>
        <dbReference type="ARBA" id="ARBA00093203"/>
    </source>
</evidence>
<dbReference type="PIRSF" id="PIRSF001439">
    <property type="entry name" value="CryM"/>
    <property type="match status" value="1"/>
</dbReference>
<reference evidence="18" key="1">
    <citation type="journal article" date="2023" name="Mol. Biol. Evol.">
        <title>Third-Generation Sequencing Reveals the Adaptive Role of the Epigenome in Three Deep-Sea Polychaetes.</title>
        <authorList>
            <person name="Perez M."/>
            <person name="Aroh O."/>
            <person name="Sun Y."/>
            <person name="Lan Y."/>
            <person name="Juniper S.K."/>
            <person name="Young C.R."/>
            <person name="Angers B."/>
            <person name="Qian P.Y."/>
        </authorList>
    </citation>
    <scope>NUCLEOTIDE SEQUENCE</scope>
    <source>
        <strain evidence="18">P08H-3</strain>
    </source>
</reference>
<evidence type="ECO:0000256" key="10">
    <source>
        <dbReference type="ARBA" id="ARBA00093248"/>
    </source>
</evidence>
<dbReference type="InterPro" id="IPR023401">
    <property type="entry name" value="ODC_N"/>
</dbReference>
<dbReference type="GO" id="GO:0005737">
    <property type="term" value="C:cytoplasm"/>
    <property type="evidence" value="ECO:0007669"/>
    <property type="project" value="TreeGrafter"/>
</dbReference>
<proteinExistence type="inferred from homology"/>
<comment type="catalytic activity">
    <reaction evidence="10">
        <text>(R)-lanthionine ketimine + NADPH + 2 H(+) = (3R,5R)-1,4-thiomorpholine-3,5-dicarboxylate + NADP(+)</text>
        <dbReference type="Rhea" id="RHEA:68040"/>
        <dbReference type="ChEBI" id="CHEBI:15378"/>
        <dbReference type="ChEBI" id="CHEBI:57783"/>
        <dbReference type="ChEBI" id="CHEBI:58349"/>
        <dbReference type="ChEBI" id="CHEBI:176891"/>
        <dbReference type="ChEBI" id="CHEBI:176892"/>
    </reaction>
    <physiologicalReaction direction="left-to-right" evidence="10">
        <dbReference type="Rhea" id="RHEA:68041"/>
    </physiologicalReaction>
</comment>
<dbReference type="Gene3D" id="3.30.1780.10">
    <property type="entry name" value="ornithine cyclodeaminase, domain 1"/>
    <property type="match status" value="1"/>
</dbReference>
<comment type="catalytic activity">
    <reaction evidence="11">
        <text>(S)-cystathionine ketimine + NADH + 2 H(+) = (3R,5S)-2,3,5,6,7-pentahydro-1,4-thiazepine-3,5-dicarboxylate + NAD(+)</text>
        <dbReference type="Rhea" id="RHEA:68032"/>
        <dbReference type="ChEBI" id="CHEBI:15378"/>
        <dbReference type="ChEBI" id="CHEBI:57540"/>
        <dbReference type="ChEBI" id="CHEBI:57945"/>
        <dbReference type="ChEBI" id="CHEBI:176808"/>
        <dbReference type="ChEBI" id="CHEBI:176810"/>
    </reaction>
    <physiologicalReaction direction="left-to-right" evidence="11">
        <dbReference type="Rhea" id="RHEA:68033"/>
    </physiologicalReaction>
</comment>
<evidence type="ECO:0000256" key="16">
    <source>
        <dbReference type="ARBA" id="ARBA00093598"/>
    </source>
</evidence>
<comment type="catalytic activity">
    <reaction evidence="5">
        <text>L-pipecolate + NAD(+) = Delta(1)-piperideine-2-carboxylate + NADH + H(+)</text>
        <dbReference type="Rhea" id="RHEA:30807"/>
        <dbReference type="ChEBI" id="CHEBI:15378"/>
        <dbReference type="ChEBI" id="CHEBI:57540"/>
        <dbReference type="ChEBI" id="CHEBI:57945"/>
        <dbReference type="ChEBI" id="CHEBI:61185"/>
        <dbReference type="ChEBI" id="CHEBI:77631"/>
        <dbReference type="EC" id="1.5.1.1"/>
    </reaction>
    <physiologicalReaction direction="right-to-left" evidence="5">
        <dbReference type="Rhea" id="RHEA:30809"/>
    </physiologicalReaction>
</comment>
<dbReference type="Proteomes" id="UP001208570">
    <property type="component" value="Unassembled WGS sequence"/>
</dbReference>
<dbReference type="InterPro" id="IPR036291">
    <property type="entry name" value="NAD(P)-bd_dom_sf"/>
</dbReference>
<accession>A0AAD9JLW0</accession>
<evidence type="ECO:0000256" key="14">
    <source>
        <dbReference type="ARBA" id="ARBA00093273"/>
    </source>
</evidence>
<protein>
    <recommendedName>
        <fullName evidence="3">Ketimine reductase mu-crystallin</fullName>
        <ecNumber evidence="16">1.5.1.1</ecNumber>
        <ecNumber evidence="2">1.5.1.25</ecNumber>
    </recommendedName>
    <alternativeName>
        <fullName evidence="17">1-piperideine-2-carboxylate/1-pyrroline-2-carboxylate reductase</fullName>
    </alternativeName>
    <alternativeName>
        <fullName evidence="4">NADP-regulated thyroid-hormone-binding protein</fullName>
    </alternativeName>
</protein>
<evidence type="ECO:0000313" key="19">
    <source>
        <dbReference type="Proteomes" id="UP001208570"/>
    </source>
</evidence>
<comment type="caution">
    <text evidence="18">The sequence shown here is derived from an EMBL/GenBank/DDBJ whole genome shotgun (WGS) entry which is preliminary data.</text>
</comment>
<comment type="catalytic activity">
    <reaction evidence="6">
        <text>Delta(2)-thiazoline-2-carboxylate + NADPH + 2 H(+) = L-thiazolidine-2-carboxylate + NADP(+)</text>
        <dbReference type="Rhea" id="RHEA:68072"/>
        <dbReference type="ChEBI" id="CHEBI:15378"/>
        <dbReference type="ChEBI" id="CHEBI:57783"/>
        <dbReference type="ChEBI" id="CHEBI:58349"/>
        <dbReference type="ChEBI" id="CHEBI:176895"/>
        <dbReference type="ChEBI" id="CHEBI:176896"/>
    </reaction>
    <physiologicalReaction direction="left-to-right" evidence="6">
        <dbReference type="Rhea" id="RHEA:68073"/>
    </physiologicalReaction>
</comment>
<gene>
    <name evidence="18" type="ORF">LSH36_269g11012</name>
</gene>
<evidence type="ECO:0000256" key="9">
    <source>
        <dbReference type="ARBA" id="ARBA00093227"/>
    </source>
</evidence>
<evidence type="ECO:0000256" key="12">
    <source>
        <dbReference type="ARBA" id="ARBA00093263"/>
    </source>
</evidence>
<evidence type="ECO:0000313" key="18">
    <source>
        <dbReference type="EMBL" id="KAK2154440.1"/>
    </source>
</evidence>
<evidence type="ECO:0000256" key="13">
    <source>
        <dbReference type="ARBA" id="ARBA00093264"/>
    </source>
</evidence>
<dbReference type="FunFam" id="3.40.50.720:FF:000241">
    <property type="entry name" value="ketimine reductase mu-crystallin"/>
    <property type="match status" value="1"/>
</dbReference>
<dbReference type="GO" id="GO:0042562">
    <property type="term" value="F:hormone binding"/>
    <property type="evidence" value="ECO:0007669"/>
    <property type="project" value="TreeGrafter"/>
</dbReference>
<dbReference type="EC" id="1.5.1.1" evidence="16"/>
<dbReference type="GO" id="GO:0050241">
    <property type="term" value="F:pyrroline-2-carboxylate reductase activity"/>
    <property type="evidence" value="ECO:0007669"/>
    <property type="project" value="UniProtKB-EC"/>
</dbReference>
<dbReference type="Gene3D" id="3.40.50.720">
    <property type="entry name" value="NAD(P)-binding Rossmann-like Domain"/>
    <property type="match status" value="1"/>
</dbReference>
<evidence type="ECO:0000256" key="4">
    <source>
        <dbReference type="ARBA" id="ARBA00033420"/>
    </source>
</evidence>
<evidence type="ECO:0000256" key="8">
    <source>
        <dbReference type="ARBA" id="ARBA00093226"/>
    </source>
</evidence>
<dbReference type="EMBL" id="JAODUP010000269">
    <property type="protein sequence ID" value="KAK2154440.1"/>
    <property type="molecule type" value="Genomic_DNA"/>
</dbReference>
<dbReference type="GO" id="GO:0047127">
    <property type="term" value="F:thiomorpholine-carboxylate dehydrogenase activity"/>
    <property type="evidence" value="ECO:0007669"/>
    <property type="project" value="UniProtKB-EC"/>
</dbReference>